<dbReference type="GO" id="GO:0006915">
    <property type="term" value="P:apoptotic process"/>
    <property type="evidence" value="ECO:0007669"/>
    <property type="project" value="UniProtKB-KW"/>
</dbReference>
<comment type="subunit">
    <text evidence="5">Monomer.</text>
</comment>
<evidence type="ECO:0000256" key="4">
    <source>
        <dbReference type="ARBA" id="ARBA00009336"/>
    </source>
</evidence>
<dbReference type="GO" id="GO:0006032">
    <property type="term" value="P:chitin catabolic process"/>
    <property type="evidence" value="ECO:0007669"/>
    <property type="project" value="TreeGrafter"/>
</dbReference>
<dbReference type="PANTHER" id="PTHR11177:SF202">
    <property type="entry name" value="CHITINASE-3-LIKE PROTEIN 1"/>
    <property type="match status" value="1"/>
</dbReference>
<evidence type="ECO:0000256" key="13">
    <source>
        <dbReference type="ARBA" id="ARBA00023180"/>
    </source>
</evidence>
<dbReference type="PROSITE" id="PS51910">
    <property type="entry name" value="GH18_2"/>
    <property type="match status" value="1"/>
</dbReference>
<dbReference type="Proteomes" id="UP000472272">
    <property type="component" value="Chromosome 6"/>
</dbReference>
<dbReference type="GO" id="GO:0006954">
    <property type="term" value="P:inflammatory response"/>
    <property type="evidence" value="ECO:0007669"/>
    <property type="project" value="UniProtKB-KW"/>
</dbReference>
<dbReference type="InterPro" id="IPR050314">
    <property type="entry name" value="Glycosyl_Hydrlase_18"/>
</dbReference>
<evidence type="ECO:0000256" key="11">
    <source>
        <dbReference type="ARBA" id="ARBA00022824"/>
    </source>
</evidence>
<feature type="chain" id="PRO_5044625077" description="Chitinase-3-like protein 1" evidence="15">
    <location>
        <begin position="23"/>
        <end position="386"/>
    </location>
</feature>
<dbReference type="Gene3D" id="3.10.50.10">
    <property type="match status" value="1"/>
</dbReference>
<evidence type="ECO:0000259" key="16">
    <source>
        <dbReference type="PROSITE" id="PS51910"/>
    </source>
</evidence>
<evidence type="ECO:0000256" key="14">
    <source>
        <dbReference type="ARBA" id="ARBA00023198"/>
    </source>
</evidence>
<sequence>MGQVSVWAVSITALIFLQSVSTSKLVCYFTSWSQYRETSGRFVADQIDPNLCTHIIYAFAKISGNQLEPGEWNDATTYGTLNQLKRNRNLKTLLSVGGALMGPEPFRRITASPATRSEFVMSVLQLLRTNNFDGFDLAWPLAELSDKSRLTNLVKDLSVAFRRRGQKRLLLSVAIPAGREAIDKGYDIQTISEYVDFINFMTFDFHGAWESFTGHLSPLQKSTADSGSASYYNVDYAVKYLRSIGAPAEKIIMGIPTYGRSYTLSTKLTGVEAPVSGAGTLGPFTKEAGILAYYEICGFNSGAKKEWIQEQKVPYSYKGNQWVGYEDVTSVQIKVQYMKDNQLGGIMVWTLEQDDFSGSFCNQGKYPLIGAIKKELDKKAPVSATG</sequence>
<feature type="domain" description="GH18" evidence="16">
    <location>
        <begin position="23"/>
        <end position="379"/>
    </location>
</feature>
<keyword evidence="7" id="KW-0963">Cytoplasm</keyword>
<dbReference type="AlphaFoldDB" id="A0A670JEJ3"/>
<dbReference type="PANTHER" id="PTHR11177">
    <property type="entry name" value="CHITINASE"/>
    <property type="match status" value="1"/>
</dbReference>
<dbReference type="SMART" id="SM00636">
    <property type="entry name" value="Glyco_18"/>
    <property type="match status" value="1"/>
</dbReference>
<proteinExistence type="inferred from homology"/>
<evidence type="ECO:0000313" key="17">
    <source>
        <dbReference type="Ensembl" id="ENSPMRP00000021562.1"/>
    </source>
</evidence>
<evidence type="ECO:0000256" key="3">
    <source>
        <dbReference type="ARBA" id="ARBA00004496"/>
    </source>
</evidence>
<dbReference type="OMA" id="AGPANYH"/>
<evidence type="ECO:0000313" key="18">
    <source>
        <dbReference type="Proteomes" id="UP000472272"/>
    </source>
</evidence>
<dbReference type="GO" id="GO:0005783">
    <property type="term" value="C:endoplasmic reticulum"/>
    <property type="evidence" value="ECO:0007669"/>
    <property type="project" value="UniProtKB-SubCell"/>
</dbReference>
<reference evidence="17" key="2">
    <citation type="submission" date="2025-05" db="UniProtKB">
        <authorList>
            <consortium name="Ensembl"/>
        </authorList>
    </citation>
    <scope>IDENTIFICATION</scope>
</reference>
<dbReference type="Ensembl" id="ENSPMRT00000022879.1">
    <property type="protein sequence ID" value="ENSPMRP00000021562.1"/>
    <property type="gene ID" value="ENSPMRG00000013984.1"/>
</dbReference>
<dbReference type="GO" id="GO:0008061">
    <property type="term" value="F:chitin binding"/>
    <property type="evidence" value="ECO:0007669"/>
    <property type="project" value="InterPro"/>
</dbReference>
<evidence type="ECO:0000256" key="10">
    <source>
        <dbReference type="ARBA" id="ARBA00022703"/>
    </source>
</evidence>
<dbReference type="GO" id="GO:0005975">
    <property type="term" value="P:carbohydrate metabolic process"/>
    <property type="evidence" value="ECO:0007669"/>
    <property type="project" value="InterPro"/>
</dbReference>
<dbReference type="InterPro" id="IPR011583">
    <property type="entry name" value="Chitinase_II/V-like_cat"/>
</dbReference>
<dbReference type="OrthoDB" id="76388at2759"/>
<dbReference type="GO" id="GO:0004568">
    <property type="term" value="F:chitinase activity"/>
    <property type="evidence" value="ECO:0007669"/>
    <property type="project" value="TreeGrafter"/>
</dbReference>
<evidence type="ECO:0000256" key="9">
    <source>
        <dbReference type="ARBA" id="ARBA00022529"/>
    </source>
</evidence>
<dbReference type="KEGG" id="pmua:114599272"/>
<dbReference type="InterPro" id="IPR001223">
    <property type="entry name" value="Glyco_hydro18_cat"/>
</dbReference>
<dbReference type="Gene3D" id="3.20.20.80">
    <property type="entry name" value="Glycosidases"/>
    <property type="match status" value="1"/>
</dbReference>
<dbReference type="InterPro" id="IPR029070">
    <property type="entry name" value="Chitinase_insertion_sf"/>
</dbReference>
<gene>
    <name evidence="17" type="primary">LOC114599272</name>
</gene>
<comment type="subcellular location">
    <subcellularLocation>
        <location evidence="3">Cytoplasm</location>
    </subcellularLocation>
    <subcellularLocation>
        <location evidence="2">Endoplasmic reticulum</location>
    </subcellularLocation>
    <subcellularLocation>
        <location evidence="1">Secreted</location>
        <location evidence="1">Extracellular space</location>
    </subcellularLocation>
</comment>
<keyword evidence="8" id="KW-0964">Secreted</keyword>
<evidence type="ECO:0000256" key="12">
    <source>
        <dbReference type="ARBA" id="ARBA00023157"/>
    </source>
</evidence>
<evidence type="ECO:0000256" key="6">
    <source>
        <dbReference type="ARBA" id="ARBA00017545"/>
    </source>
</evidence>
<evidence type="ECO:0000256" key="1">
    <source>
        <dbReference type="ARBA" id="ARBA00004239"/>
    </source>
</evidence>
<evidence type="ECO:0000256" key="15">
    <source>
        <dbReference type="SAM" id="SignalP"/>
    </source>
</evidence>
<keyword evidence="9" id="KW-0929">Antimicrobial</keyword>
<protein>
    <recommendedName>
        <fullName evidence="6">Chitinase-3-like protein 1</fullName>
    </recommendedName>
</protein>
<accession>A0A670JEJ3</accession>
<keyword evidence="13" id="KW-0325">Glycoprotein</keyword>
<dbReference type="CDD" id="cd02872">
    <property type="entry name" value="GH18_chitolectin_chitotriosidase"/>
    <property type="match status" value="1"/>
</dbReference>
<dbReference type="GeneTree" id="ENSGT00940000161149"/>
<reference evidence="17 18" key="1">
    <citation type="journal article" date="2019" name="Proc. Natl. Acad. Sci. U.S.A.">
        <title>Regulatory changes in pterin and carotenoid genes underlie balanced color polymorphisms in the wall lizard.</title>
        <authorList>
            <person name="Andrade P."/>
            <person name="Pinho C."/>
            <person name="Perez I de Lanuza G."/>
            <person name="Afonso S."/>
            <person name="Brejcha J."/>
            <person name="Rubin C.J."/>
            <person name="Wallerman O."/>
            <person name="Pereira P."/>
            <person name="Sabatino S.J."/>
            <person name="Bellati A."/>
            <person name="Pellitteri-Rosa D."/>
            <person name="Bosakova Z."/>
            <person name="Bunikis I."/>
            <person name="Carretero M.A."/>
            <person name="Feiner N."/>
            <person name="Marsik P."/>
            <person name="Pauperio F."/>
            <person name="Salvi D."/>
            <person name="Soler L."/>
            <person name="While G.M."/>
            <person name="Uller T."/>
            <person name="Font E."/>
            <person name="Andersson L."/>
            <person name="Carneiro M."/>
        </authorList>
    </citation>
    <scope>NUCLEOTIDE SEQUENCE</scope>
</reference>
<name>A0A670JEJ3_PODMU</name>
<dbReference type="RefSeq" id="XP_028590006.1">
    <property type="nucleotide sequence ID" value="XM_028734173.1"/>
</dbReference>
<keyword evidence="11" id="KW-0256">Endoplasmic reticulum</keyword>
<evidence type="ECO:0000256" key="5">
    <source>
        <dbReference type="ARBA" id="ARBA00011245"/>
    </source>
</evidence>
<keyword evidence="15" id="KW-0732">Signal</keyword>
<feature type="signal peptide" evidence="15">
    <location>
        <begin position="1"/>
        <end position="22"/>
    </location>
</feature>
<keyword evidence="14" id="KW-0395">Inflammatory response</keyword>
<comment type="similarity">
    <text evidence="4">Belongs to the glycosyl hydrolase 18 family.</text>
</comment>
<keyword evidence="18" id="KW-1185">Reference proteome</keyword>
<evidence type="ECO:0000256" key="7">
    <source>
        <dbReference type="ARBA" id="ARBA00022490"/>
    </source>
</evidence>
<dbReference type="SUPFAM" id="SSF54556">
    <property type="entry name" value="Chitinase insertion domain"/>
    <property type="match status" value="1"/>
</dbReference>
<dbReference type="Ensembl" id="ENSPMRT00000022886.1">
    <property type="protein sequence ID" value="ENSPMRP00000021569.1"/>
    <property type="gene ID" value="ENSPMRG00000013984.1"/>
</dbReference>
<keyword evidence="10" id="KW-0053">Apoptosis</keyword>
<dbReference type="FunFam" id="3.10.50.10:FF:000001">
    <property type="entry name" value="Chitinase 3-like 1"/>
    <property type="match status" value="1"/>
</dbReference>
<dbReference type="SUPFAM" id="SSF51445">
    <property type="entry name" value="(Trans)glycosidases"/>
    <property type="match status" value="1"/>
</dbReference>
<dbReference type="GeneID" id="114599272"/>
<dbReference type="GO" id="GO:0005576">
    <property type="term" value="C:extracellular region"/>
    <property type="evidence" value="ECO:0007669"/>
    <property type="project" value="UniProtKB-SubCell"/>
</dbReference>
<evidence type="ECO:0000256" key="2">
    <source>
        <dbReference type="ARBA" id="ARBA00004240"/>
    </source>
</evidence>
<organism evidence="17 18">
    <name type="scientific">Podarcis muralis</name>
    <name type="common">Wall lizard</name>
    <name type="synonym">Lacerta muralis</name>
    <dbReference type="NCBI Taxonomy" id="64176"/>
    <lineage>
        <taxon>Eukaryota</taxon>
        <taxon>Metazoa</taxon>
        <taxon>Chordata</taxon>
        <taxon>Craniata</taxon>
        <taxon>Vertebrata</taxon>
        <taxon>Euteleostomi</taxon>
        <taxon>Lepidosauria</taxon>
        <taxon>Squamata</taxon>
        <taxon>Bifurcata</taxon>
        <taxon>Unidentata</taxon>
        <taxon>Episquamata</taxon>
        <taxon>Laterata</taxon>
        <taxon>Lacertibaenia</taxon>
        <taxon>Lacertidae</taxon>
        <taxon>Podarcis</taxon>
    </lineage>
</organism>
<dbReference type="Ensembl" id="ENSPMRT00000022895.1">
    <property type="protein sequence ID" value="ENSPMRP00000021577.1"/>
    <property type="gene ID" value="ENSPMRG00000013984.1"/>
</dbReference>
<evidence type="ECO:0000256" key="8">
    <source>
        <dbReference type="ARBA" id="ARBA00022525"/>
    </source>
</evidence>
<dbReference type="Ensembl" id="ENSPMRT00000022873.1">
    <property type="protein sequence ID" value="ENSPMRP00000021555.1"/>
    <property type="gene ID" value="ENSPMRG00000013984.1"/>
</dbReference>
<dbReference type="Ensembl" id="ENSPMRT00000022866.1">
    <property type="protein sequence ID" value="ENSPMRP00000021549.1"/>
    <property type="gene ID" value="ENSPMRG00000013984.1"/>
</dbReference>
<dbReference type="Pfam" id="PF00704">
    <property type="entry name" value="Glyco_hydro_18"/>
    <property type="match status" value="1"/>
</dbReference>
<keyword evidence="12" id="KW-1015">Disulfide bond</keyword>
<dbReference type="InterPro" id="IPR017853">
    <property type="entry name" value="GH"/>
</dbReference>